<keyword evidence="1" id="KW-0694">RNA-binding</keyword>
<feature type="domain" description="Integrase catalytic" evidence="3">
    <location>
        <begin position="140"/>
        <end position="313"/>
    </location>
</feature>
<gene>
    <name evidence="4" type="ORF">R3P38DRAFT_3445811</name>
</gene>
<dbReference type="GO" id="GO:0005634">
    <property type="term" value="C:nucleus"/>
    <property type="evidence" value="ECO:0007669"/>
    <property type="project" value="UniProtKB-ARBA"/>
</dbReference>
<dbReference type="InterPro" id="IPR058913">
    <property type="entry name" value="Integrase_dom_put"/>
</dbReference>
<feature type="compositionally biased region" description="Acidic residues" evidence="2">
    <location>
        <begin position="362"/>
        <end position="371"/>
    </location>
</feature>
<dbReference type="GO" id="GO:0003723">
    <property type="term" value="F:RNA binding"/>
    <property type="evidence" value="ECO:0007669"/>
    <property type="project" value="UniProtKB-KW"/>
</dbReference>
<comment type="caution">
    <text evidence="4">The sequence shown here is derived from an EMBL/GenBank/DDBJ whole genome shotgun (WGS) entry which is preliminary data.</text>
</comment>
<protein>
    <recommendedName>
        <fullName evidence="3">Integrase catalytic domain-containing protein</fullName>
    </recommendedName>
</protein>
<dbReference type="Gene3D" id="3.30.420.10">
    <property type="entry name" value="Ribonuclease H-like superfamily/Ribonuclease H"/>
    <property type="match status" value="1"/>
</dbReference>
<dbReference type="PANTHER" id="PTHR46791:SF5">
    <property type="entry name" value="CLR5 DOMAIN-CONTAINING PROTEIN-RELATED"/>
    <property type="match status" value="1"/>
</dbReference>
<dbReference type="SUPFAM" id="SSF53098">
    <property type="entry name" value="Ribonuclease H-like"/>
    <property type="match status" value="1"/>
</dbReference>
<keyword evidence="5" id="KW-1185">Reference proteome</keyword>
<dbReference type="EMBL" id="JAWWNJ010000127">
    <property type="protein sequence ID" value="KAK6987970.1"/>
    <property type="molecule type" value="Genomic_DNA"/>
</dbReference>
<dbReference type="Proteomes" id="UP001362999">
    <property type="component" value="Unassembled WGS sequence"/>
</dbReference>
<name>A0AAV9ZNJ7_9AGAR</name>
<dbReference type="GO" id="GO:0015074">
    <property type="term" value="P:DNA integration"/>
    <property type="evidence" value="ECO:0007669"/>
    <property type="project" value="InterPro"/>
</dbReference>
<evidence type="ECO:0000313" key="5">
    <source>
        <dbReference type="Proteomes" id="UP001362999"/>
    </source>
</evidence>
<evidence type="ECO:0000256" key="2">
    <source>
        <dbReference type="SAM" id="MobiDB-lite"/>
    </source>
</evidence>
<sequence>MYGDCGRAHCRYIEESNVAFVEPVTVVRNGKRGRPQKVLNPTFVAEAMSSSRKITVTQLAKLMGISRPTLIKHLRANNLDALVRSFRASKPDSGLGYLVGFLRRHGLRVQRRRVYSFIHPVDGLGRALRQRRGIKRQNYRVSRAHALWHVDGHHKLILWGIVIHGFVDGYSRTVTALRASTNNRATTVLEVFLEAVGEYGLPSRVRGDHGAENKKVPVYMIITQGLGRASFMWGSSTHNTRIERLWVEVGSQFARRWLHGLERSNPHHLWLLHLLFLDFINDDSEDFRAEWNLHPISGEGHGQTPHDLCFTGQVEKGVYMTEYPNIHPSILQRYYGVHGRVVERQPGETDDEHVPAPSTGGADDDASDLASDDELVRQVEDAQAENFHHEPVAVPKHASPFEDDETTQLSHDALGAAEELEFVPRGFGLLREEWEEGVYPSYEILRSGRRGGKELRVALPDPIWRPRAERWGRALAILNEISYINEHA</sequence>
<evidence type="ECO:0000259" key="3">
    <source>
        <dbReference type="PROSITE" id="PS50994"/>
    </source>
</evidence>
<reference evidence="4 5" key="1">
    <citation type="journal article" date="2024" name="J Genomics">
        <title>Draft genome sequencing and assembly of Favolaschia claudopus CIRM-BRFM 2984 isolated from oak limbs.</title>
        <authorList>
            <person name="Navarro D."/>
            <person name="Drula E."/>
            <person name="Chaduli D."/>
            <person name="Cazenave R."/>
            <person name="Ahrendt S."/>
            <person name="Wang J."/>
            <person name="Lipzen A."/>
            <person name="Daum C."/>
            <person name="Barry K."/>
            <person name="Grigoriev I.V."/>
            <person name="Favel A."/>
            <person name="Rosso M.N."/>
            <person name="Martin F."/>
        </authorList>
    </citation>
    <scope>NUCLEOTIDE SEQUENCE [LARGE SCALE GENOMIC DNA]</scope>
    <source>
        <strain evidence="4 5">CIRM-BRFM 2984</strain>
    </source>
</reference>
<evidence type="ECO:0000313" key="4">
    <source>
        <dbReference type="EMBL" id="KAK6987970.1"/>
    </source>
</evidence>
<dbReference type="PANTHER" id="PTHR46791">
    <property type="entry name" value="EXPRESSED PROTEIN"/>
    <property type="match status" value="1"/>
</dbReference>
<evidence type="ECO:0000256" key="1">
    <source>
        <dbReference type="ARBA" id="ARBA00022884"/>
    </source>
</evidence>
<organism evidence="4 5">
    <name type="scientific">Favolaschia claudopus</name>
    <dbReference type="NCBI Taxonomy" id="2862362"/>
    <lineage>
        <taxon>Eukaryota</taxon>
        <taxon>Fungi</taxon>
        <taxon>Dikarya</taxon>
        <taxon>Basidiomycota</taxon>
        <taxon>Agaricomycotina</taxon>
        <taxon>Agaricomycetes</taxon>
        <taxon>Agaricomycetidae</taxon>
        <taxon>Agaricales</taxon>
        <taxon>Marasmiineae</taxon>
        <taxon>Mycenaceae</taxon>
        <taxon>Favolaschia</taxon>
    </lineage>
</organism>
<dbReference type="InterPro" id="IPR001584">
    <property type="entry name" value="Integrase_cat-core"/>
</dbReference>
<dbReference type="InterPro" id="IPR036397">
    <property type="entry name" value="RNaseH_sf"/>
</dbReference>
<dbReference type="InterPro" id="IPR012337">
    <property type="entry name" value="RNaseH-like_sf"/>
</dbReference>
<dbReference type="Pfam" id="PF24764">
    <property type="entry name" value="rva_4"/>
    <property type="match status" value="1"/>
</dbReference>
<accession>A0AAV9ZNJ7</accession>
<dbReference type="PROSITE" id="PS50994">
    <property type="entry name" value="INTEGRASE"/>
    <property type="match status" value="1"/>
</dbReference>
<feature type="region of interest" description="Disordered" evidence="2">
    <location>
        <begin position="346"/>
        <end position="371"/>
    </location>
</feature>
<proteinExistence type="predicted"/>
<dbReference type="AlphaFoldDB" id="A0AAV9ZNJ7"/>